<gene>
    <name evidence="2" type="ORF">WHR41_06144</name>
</gene>
<evidence type="ECO:0000313" key="2">
    <source>
        <dbReference type="EMBL" id="KAL1585029.1"/>
    </source>
</evidence>
<evidence type="ECO:0000313" key="3">
    <source>
        <dbReference type="Proteomes" id="UP000803884"/>
    </source>
</evidence>
<comment type="caution">
    <text evidence="2">The sequence shown here is derived from an EMBL/GenBank/DDBJ whole genome shotgun (WGS) entry which is preliminary data.</text>
</comment>
<feature type="region of interest" description="Disordered" evidence="1">
    <location>
        <begin position="359"/>
        <end position="389"/>
    </location>
</feature>
<feature type="compositionally biased region" description="Low complexity" evidence="1">
    <location>
        <begin position="1"/>
        <end position="10"/>
    </location>
</feature>
<feature type="region of interest" description="Disordered" evidence="1">
    <location>
        <begin position="295"/>
        <end position="335"/>
    </location>
</feature>
<dbReference type="EMBL" id="JAAQHG020000022">
    <property type="protein sequence ID" value="KAL1585029.1"/>
    <property type="molecule type" value="Genomic_DNA"/>
</dbReference>
<dbReference type="AlphaFoldDB" id="A0AB34KJD5"/>
<feature type="region of interest" description="Disordered" evidence="1">
    <location>
        <begin position="679"/>
        <end position="773"/>
    </location>
</feature>
<feature type="compositionally biased region" description="Acidic residues" evidence="1">
    <location>
        <begin position="736"/>
        <end position="773"/>
    </location>
</feature>
<feature type="compositionally biased region" description="Polar residues" evidence="1">
    <location>
        <begin position="306"/>
        <end position="315"/>
    </location>
</feature>
<feature type="compositionally biased region" description="Basic and acidic residues" evidence="1">
    <location>
        <begin position="97"/>
        <end position="106"/>
    </location>
</feature>
<feature type="compositionally biased region" description="Basic residues" evidence="1">
    <location>
        <begin position="686"/>
        <end position="698"/>
    </location>
</feature>
<dbReference type="GeneID" id="96007587"/>
<sequence length="773" mass="84700">MASNSSSQSSAHDNIRVASANPMIVDSSDEEGDPLADLSKLGHPGLEVGGPEGHTLIGKGVSVTQNGAGDVDMPDADNADDKGSPAEDDDNVTEYSFKSEDYPHESELEEDFEDDDVRSHISLSDDEPEVPPVNTSPFANMIREHRLAYEHAFVKIFPHPLHGSWEATEAYQEAMDRECHQYLKLFKVEDWIIPRNQAESAIAGLFERTRLRSDGEKIYGPQGVYTRTSYRQPAPFPQNQLPVTLPATSPHQGSRSQAGMRPIAPPGVTMGRPMRQQMPFAQSNHYGHRSTLLPALPGHMPRGTPYAQSTKTPHQSLHGMKTDPGAQGSSSKTSRKLKITVGDPLHGGTKVRMAPPALPALKAPVPPYPVRTRPDTRRTVGKAGRGKIRRQAEADEFPWNRELDFVQAKNDAKENDPWDYSVYDPNMLAAMARTRVRNEPVVDVLEKEISEKQKMSRKNGKMKAAPKVDASSEDEAAVDEAAGDEAGPSTKGGRKKSRSGAETGNDPYHSGNFAFASPEDQTLASTMGARSVDELIEAGEADKISLDELFRIKICWSPGKKGNSQDLEQAKFSVKDTVVTRKMLTRTPILTHRASECLIDFCPDLLWRDILLRILSEGGFSNKDIRDRFCLNGTFSDRATVAKRLGAALGKDTNPPRGKGKEAAADWCETNRDDFDNYQAFFGKRPPARRTAQGRKKARLENGKGEVKDEEDTPEKSIAETGKGKGKAVQPAVDGANDDAESVDEDSDEAEQAEAEDDAVSLQDSDDLDAMSD</sequence>
<organism evidence="2 3">
    <name type="scientific">Cladosporium halotolerans</name>
    <dbReference type="NCBI Taxonomy" id="1052096"/>
    <lineage>
        <taxon>Eukaryota</taxon>
        <taxon>Fungi</taxon>
        <taxon>Dikarya</taxon>
        <taxon>Ascomycota</taxon>
        <taxon>Pezizomycotina</taxon>
        <taxon>Dothideomycetes</taxon>
        <taxon>Dothideomycetidae</taxon>
        <taxon>Cladosporiales</taxon>
        <taxon>Cladosporiaceae</taxon>
        <taxon>Cladosporium</taxon>
    </lineage>
</organism>
<feature type="compositionally biased region" description="Acidic residues" evidence="1">
    <location>
        <begin position="471"/>
        <end position="483"/>
    </location>
</feature>
<protein>
    <submittedName>
        <fullName evidence="2">Uncharacterized protein</fullName>
    </submittedName>
</protein>
<dbReference type="RefSeq" id="XP_069228135.1">
    <property type="nucleotide sequence ID" value="XM_069374749.1"/>
</dbReference>
<name>A0AB34KJD5_9PEZI</name>
<feature type="region of interest" description="Disordered" evidence="1">
    <location>
        <begin position="452"/>
        <end position="515"/>
    </location>
</feature>
<dbReference type="Proteomes" id="UP000803884">
    <property type="component" value="Unassembled WGS sequence"/>
</dbReference>
<feature type="region of interest" description="Disordered" evidence="1">
    <location>
        <begin position="1"/>
        <end position="114"/>
    </location>
</feature>
<reference evidence="2 3" key="1">
    <citation type="journal article" date="2020" name="Microbiol. Resour. Announc.">
        <title>Draft Genome Sequence of a Cladosporium Species Isolated from the Mesophotic Ascidian Didemnum maculosum.</title>
        <authorList>
            <person name="Gioti A."/>
            <person name="Siaperas R."/>
            <person name="Nikolaivits E."/>
            <person name="Le Goff G."/>
            <person name="Ouazzani J."/>
            <person name="Kotoulas G."/>
            <person name="Topakas E."/>
        </authorList>
    </citation>
    <scope>NUCLEOTIDE SEQUENCE [LARGE SCALE GENOMIC DNA]</scope>
    <source>
        <strain evidence="2 3">TM138-S3</strain>
    </source>
</reference>
<proteinExistence type="predicted"/>
<keyword evidence="3" id="KW-1185">Reference proteome</keyword>
<accession>A0AB34KJD5</accession>
<evidence type="ECO:0000256" key="1">
    <source>
        <dbReference type="SAM" id="MobiDB-lite"/>
    </source>
</evidence>